<dbReference type="Proteomes" id="UP000017396">
    <property type="component" value="Chromosome"/>
</dbReference>
<reference evidence="1 2" key="1">
    <citation type="journal article" date="2013" name="PLoS ONE">
        <title>Cultivation and Complete Genome Sequencing of Gloeobacter kilaueensis sp. nov., from a Lava Cave in Kilauea Caldera, Hawai'i.</title>
        <authorList>
            <person name="Saw J.H."/>
            <person name="Schatz M."/>
            <person name="Brown M.V."/>
            <person name="Kunkel D.D."/>
            <person name="Foster J.S."/>
            <person name="Shick H."/>
            <person name="Christensen S."/>
            <person name="Hou S."/>
            <person name="Wan X."/>
            <person name="Donachie S.P."/>
        </authorList>
    </citation>
    <scope>NUCLEOTIDE SEQUENCE [LARGE SCALE GENOMIC DNA]</scope>
    <source>
        <strain evidence="2">JS</strain>
    </source>
</reference>
<dbReference type="Gene3D" id="3.40.1190.20">
    <property type="match status" value="1"/>
</dbReference>
<dbReference type="HOGENOM" id="CLU_3136165_0_0_3"/>
<dbReference type="KEGG" id="glj:GKIL_1161"/>
<dbReference type="InterPro" id="IPR029056">
    <property type="entry name" value="Ribokinase-like"/>
</dbReference>
<dbReference type="SUPFAM" id="SSF53613">
    <property type="entry name" value="Ribokinase-like"/>
    <property type="match status" value="1"/>
</dbReference>
<evidence type="ECO:0000313" key="1">
    <source>
        <dbReference type="EMBL" id="AGY57407.1"/>
    </source>
</evidence>
<name>U5QEM9_GLOK1</name>
<accession>U5QEM9</accession>
<proteinExistence type="predicted"/>
<dbReference type="eggNOG" id="COG0524">
    <property type="taxonomic scope" value="Bacteria"/>
</dbReference>
<dbReference type="STRING" id="1183438.GKIL_1161"/>
<keyword evidence="2" id="KW-1185">Reference proteome</keyword>
<dbReference type="RefSeq" id="WP_023172478.1">
    <property type="nucleotide sequence ID" value="NC_022600.1"/>
</dbReference>
<organism evidence="1 2">
    <name type="scientific">Gloeobacter kilaueensis (strain ATCC BAA-2537 / CCAP 1431/1 / ULC 316 / JS1)</name>
    <dbReference type="NCBI Taxonomy" id="1183438"/>
    <lineage>
        <taxon>Bacteria</taxon>
        <taxon>Bacillati</taxon>
        <taxon>Cyanobacteriota</taxon>
        <taxon>Cyanophyceae</taxon>
        <taxon>Gloeobacterales</taxon>
        <taxon>Gloeobacteraceae</taxon>
        <taxon>Gloeobacter</taxon>
    </lineage>
</organism>
<sequence length="49" mass="4913">MTILCTGAAVVDVLVSVPETIPEPGSSALVETIALAAGGCGVNTCRLRR</sequence>
<keyword evidence="1" id="KW-0418">Kinase</keyword>
<gene>
    <name evidence="1" type="ORF">GKIL_1161</name>
</gene>
<dbReference type="AlphaFoldDB" id="U5QEM9"/>
<dbReference type="GO" id="GO:0016301">
    <property type="term" value="F:kinase activity"/>
    <property type="evidence" value="ECO:0007669"/>
    <property type="project" value="UniProtKB-KW"/>
</dbReference>
<protein>
    <submittedName>
        <fullName evidence="1">Sugar kinase</fullName>
    </submittedName>
</protein>
<evidence type="ECO:0000313" key="2">
    <source>
        <dbReference type="Proteomes" id="UP000017396"/>
    </source>
</evidence>
<keyword evidence="1" id="KW-0808">Transferase</keyword>
<dbReference type="EMBL" id="CP003587">
    <property type="protein sequence ID" value="AGY57407.1"/>
    <property type="molecule type" value="Genomic_DNA"/>
</dbReference>